<reference evidence="1" key="1">
    <citation type="submission" date="2018-05" db="EMBL/GenBank/DDBJ databases">
        <authorList>
            <person name="Lanie J.A."/>
            <person name="Ng W.-L."/>
            <person name="Kazmierczak K.M."/>
            <person name="Andrzejewski T.M."/>
            <person name="Davidsen T.M."/>
            <person name="Wayne K.J."/>
            <person name="Tettelin H."/>
            <person name="Glass J.I."/>
            <person name="Rusch D."/>
            <person name="Podicherti R."/>
            <person name="Tsui H.-C.T."/>
            <person name="Winkler M.E."/>
        </authorList>
    </citation>
    <scope>NUCLEOTIDE SEQUENCE</scope>
</reference>
<name>A0A382ULQ8_9ZZZZ</name>
<evidence type="ECO:0000313" key="1">
    <source>
        <dbReference type="EMBL" id="SVD34621.1"/>
    </source>
</evidence>
<protein>
    <submittedName>
        <fullName evidence="1">Uncharacterized protein</fullName>
    </submittedName>
</protein>
<sequence length="43" mass="4959">APVNIRPTAIWNQEGRGVRLKFWEGSTKMPMSRPTIVYGWLIT</sequence>
<dbReference type="EMBL" id="UINC01144851">
    <property type="protein sequence ID" value="SVD34621.1"/>
    <property type="molecule type" value="Genomic_DNA"/>
</dbReference>
<feature type="non-terminal residue" evidence="1">
    <location>
        <position position="1"/>
    </location>
</feature>
<dbReference type="AlphaFoldDB" id="A0A382ULQ8"/>
<organism evidence="1">
    <name type="scientific">marine metagenome</name>
    <dbReference type="NCBI Taxonomy" id="408172"/>
    <lineage>
        <taxon>unclassified sequences</taxon>
        <taxon>metagenomes</taxon>
        <taxon>ecological metagenomes</taxon>
    </lineage>
</organism>
<accession>A0A382ULQ8</accession>
<proteinExistence type="predicted"/>
<gene>
    <name evidence="1" type="ORF">METZ01_LOCUS387475</name>
</gene>